<proteinExistence type="predicted"/>
<feature type="transmembrane region" description="Helical" evidence="1">
    <location>
        <begin position="12"/>
        <end position="31"/>
    </location>
</feature>
<evidence type="ECO:0000313" key="3">
    <source>
        <dbReference type="Proteomes" id="UP000466345"/>
    </source>
</evidence>
<evidence type="ECO:0000313" key="2">
    <source>
        <dbReference type="EMBL" id="MQY16201.1"/>
    </source>
</evidence>
<keyword evidence="1" id="KW-1133">Transmembrane helix</keyword>
<accession>A0A7K0CRY5</accession>
<name>A0A7K0CRY5_9ACTN</name>
<protein>
    <submittedName>
        <fullName evidence="2">Uncharacterized protein</fullName>
    </submittedName>
</protein>
<keyword evidence="3" id="KW-1185">Reference proteome</keyword>
<sequence>MRRRRGGLGEIPGQVLVGALVVGGLIGALFFGMPAMETGQGGAGTAQTGTSRP</sequence>
<gene>
    <name evidence="2" type="ORF">SRB5_63970</name>
</gene>
<reference evidence="2 3" key="1">
    <citation type="submission" date="2019-10" db="EMBL/GenBank/DDBJ databases">
        <title>Streptomyces smaragdinus sp. nov. and Streptomyces fabii sp. nov., isolated from the gut of fungus growing-termite Macrotermes natalensis.</title>
        <authorList>
            <person name="Schwitalla J."/>
            <person name="Benndorf R."/>
            <person name="Martin K."/>
            <person name="De Beer W."/>
            <person name="Kaster A.-K."/>
            <person name="Vollmers J."/>
            <person name="Poulsen M."/>
            <person name="Beemelmanns C."/>
        </authorList>
    </citation>
    <scope>NUCLEOTIDE SEQUENCE [LARGE SCALE GENOMIC DNA]</scope>
    <source>
        <strain evidence="2 3">RB5</strain>
    </source>
</reference>
<dbReference type="AlphaFoldDB" id="A0A7K0CRY5"/>
<organism evidence="2 3">
    <name type="scientific">Streptomyces smaragdinus</name>
    <dbReference type="NCBI Taxonomy" id="2585196"/>
    <lineage>
        <taxon>Bacteria</taxon>
        <taxon>Bacillati</taxon>
        <taxon>Actinomycetota</taxon>
        <taxon>Actinomycetes</taxon>
        <taxon>Kitasatosporales</taxon>
        <taxon>Streptomycetaceae</taxon>
        <taxon>Streptomyces</taxon>
    </lineage>
</organism>
<dbReference type="Proteomes" id="UP000466345">
    <property type="component" value="Unassembled WGS sequence"/>
</dbReference>
<keyword evidence="1" id="KW-0812">Transmembrane</keyword>
<comment type="caution">
    <text evidence="2">The sequence shown here is derived from an EMBL/GenBank/DDBJ whole genome shotgun (WGS) entry which is preliminary data.</text>
</comment>
<keyword evidence="1" id="KW-0472">Membrane</keyword>
<dbReference type="EMBL" id="WEGJ01000047">
    <property type="protein sequence ID" value="MQY16201.1"/>
    <property type="molecule type" value="Genomic_DNA"/>
</dbReference>
<evidence type="ECO:0000256" key="1">
    <source>
        <dbReference type="SAM" id="Phobius"/>
    </source>
</evidence>